<feature type="compositionally biased region" description="Polar residues" evidence="2">
    <location>
        <begin position="1696"/>
        <end position="1717"/>
    </location>
</feature>
<dbReference type="PROSITE" id="PS51782">
    <property type="entry name" value="LYSM"/>
    <property type="match status" value="1"/>
</dbReference>
<dbReference type="InterPro" id="IPR018392">
    <property type="entry name" value="LysM"/>
</dbReference>
<evidence type="ECO:0000259" key="3">
    <source>
        <dbReference type="PROSITE" id="PS51782"/>
    </source>
</evidence>
<accession>W1N9S1</accession>
<feature type="coiled-coil region" evidence="1">
    <location>
        <begin position="784"/>
        <end position="811"/>
    </location>
</feature>
<feature type="region of interest" description="Disordered" evidence="2">
    <location>
        <begin position="296"/>
        <end position="333"/>
    </location>
</feature>
<feature type="region of interest" description="Disordered" evidence="2">
    <location>
        <begin position="1832"/>
        <end position="1854"/>
    </location>
</feature>
<gene>
    <name evidence="4" type="ORF">BJB45_09820</name>
</gene>
<feature type="compositionally biased region" description="Polar residues" evidence="2">
    <location>
        <begin position="468"/>
        <end position="484"/>
    </location>
</feature>
<feature type="coiled-coil region" evidence="1">
    <location>
        <begin position="1013"/>
        <end position="1040"/>
    </location>
</feature>
<organism evidence="4 5">
    <name type="scientific">Halomonas huangheensis</name>
    <dbReference type="NCBI Taxonomy" id="1178482"/>
    <lineage>
        <taxon>Bacteria</taxon>
        <taxon>Pseudomonadati</taxon>
        <taxon>Pseudomonadota</taxon>
        <taxon>Gammaproteobacteria</taxon>
        <taxon>Oceanospirillales</taxon>
        <taxon>Halomonadaceae</taxon>
        <taxon>Halomonas</taxon>
    </lineage>
</organism>
<feature type="compositionally biased region" description="Polar residues" evidence="2">
    <location>
        <begin position="506"/>
        <end position="538"/>
    </location>
</feature>
<dbReference type="OrthoDB" id="6152272at2"/>
<reference evidence="4 5" key="1">
    <citation type="submission" date="2013-08" db="EMBL/GenBank/DDBJ databases">
        <title>draft genome of Halomonas huanghegensis, strain BJGMM-B45T.</title>
        <authorList>
            <person name="Miao C."/>
            <person name="Wan Y."/>
            <person name="Jin W."/>
        </authorList>
    </citation>
    <scope>NUCLEOTIDE SEQUENCE [LARGE SCALE GENOMIC DNA]</scope>
    <source>
        <strain evidence="4 5">BJGMM-B45</strain>
    </source>
</reference>
<dbReference type="eggNOG" id="COG1196">
    <property type="taxonomic scope" value="Bacteria"/>
</dbReference>
<dbReference type="PATRIC" id="fig|1178482.3.peg.1127"/>
<name>W1N9S1_9GAMM</name>
<feature type="region of interest" description="Disordered" evidence="2">
    <location>
        <begin position="1761"/>
        <end position="1808"/>
    </location>
</feature>
<feature type="compositionally biased region" description="Polar residues" evidence="2">
    <location>
        <begin position="1765"/>
        <end position="1788"/>
    </location>
</feature>
<feature type="region of interest" description="Disordered" evidence="2">
    <location>
        <begin position="1695"/>
        <end position="1717"/>
    </location>
</feature>
<keyword evidence="5" id="KW-1185">Reference proteome</keyword>
<dbReference type="EMBL" id="AVBC01000019">
    <property type="protein sequence ID" value="ERL52254.1"/>
    <property type="molecule type" value="Genomic_DNA"/>
</dbReference>
<feature type="compositionally biased region" description="Basic and acidic residues" evidence="2">
    <location>
        <begin position="485"/>
        <end position="505"/>
    </location>
</feature>
<evidence type="ECO:0000313" key="5">
    <source>
        <dbReference type="Proteomes" id="UP000019113"/>
    </source>
</evidence>
<evidence type="ECO:0000256" key="1">
    <source>
        <dbReference type="SAM" id="Coils"/>
    </source>
</evidence>
<dbReference type="RefSeq" id="WP_021818086.1">
    <property type="nucleotide sequence ID" value="NZ_AVBC01000019.1"/>
</dbReference>
<sequence length="2466" mass="264190">MINLIRNVRQLLQPDAADIFSSVSAFSRVQATPFSTPAPLQVAPTFFLPPPPPPPPLESTPVFQPQAPLEGQGLGVYSPQYLNQASYPFLDADTADTPLVIPVDNGVADEGLSAEEAESIASDIAGGKTIDQVAAEYEVSRQDVIDQLETDGLEIETSSTDEGHQNTTITDSETDDTIAEYSITEQQDGVEVEEFTNADGETTTTVTDEDGQRTELDADQQTTREGIDDIVNGIADGQSIDEIAEAQGLSPEQVIAQIEAAGYEYSSEVEGQGPSYTPTTRITAEDSGDLVVSHEVNPSGSTTSVVNDTDGNETHRVENPDGSSTETVTEPDGRKTITSEDADGKITTTVTYEQNGVTVEEVTGNDGETTTIIIDDDGTRTELDDGQGTAREDIDDIVAAVANGKSIEAIAEQNGLTRAQVEAQLRAAGYVVESSSGQQTNGLERYTTEIVSVDDPDEVIASHSSAAGMTPETSLSIDSNGTEIRTTDYNDGRSHETVTRKDGRETSTSVDAEGNTTTSVTDNGYTLTTHPDGNLTLQRNEDGTEIKIEEGTPEAALADTLMEINPDSSDQEEARAAEVVQEVIEGMMAGERIEDLQSSIDDKTEELNQAIEDYQKEYGDDSIGVAPENNVTLEDPYGDPPAEDPPSGGSWVPMNGVWMDSAVARATLELNELVSEQLEAGSEFRASQAQLDVYALDSNYEGALDRAQQIIDEALAPHGLVWVRPEKPSGSLADAQQRLDDAEAMVEQARGASTEYADAQDLLDDAIYASNNVPEATSMGICTAEDTSDDLKLMQDQYEREQSERDAALTNVDSLFYDMGLHNARGNNLMADYSVGFHEQQLAAAEPGSKQHSELTDALEEARSQQQGSSSQLDVAQAYSEYHHTRSDQAQLQSDSYDIRDDLLEAFNEDKGLNEEGKEFSRVSGDYLGEFTGEQIIEEREDGLWVTTHFEHGTTEEQLAPEEMSEFWEKNRDPEVTANWLEHLDNRQGAHQEVSNANAALAEAVADDLGIRQQALGGEISDLEAELENMLEEEDDVTTAPPEGLFADGEEPQNIGDKEQPLLVTQEMADTVAEDGLLAALSSSDQPVGIKIDGETLWVPSDIAVTSIALSTANANHQALGDARQGLTEASDRLSLVAEQPAQRMGESDMDHQARLDLGMLEDNSEQALNDIYQPMFQQLAAQGYDNKFTTYKNDELEPMLDERFGLNRNTDERSEALDEVLESIHDIGGDDPQINIVPMFHVGAENGISQVNLIAVQGDDGEVRYVDLSGKHYDDLEDFQNNNELFRGDGKLVAPRDLEMSSTDGNVALEVADAYNTSNWDTVVDPLVGIGTGIATVLSFTPAAPIAAPLAYAGGTYLGVRALQHQINHVSHGGDWNDLESGLNYLSIATTIFPAVSSSLRTVGMSGRTFNAANSSVQVTRGQAFLASIGGVKPGSNVAEATTTFMRSGETLNRVARGFDWAAIATGMPLMYHSAKSLIQDGSQMSGLQLTDAIVGLTTGFAGTGLGAHGLWTTRPGRNTGGETTGSNTLQLHDDSGNVIDARILGNPPESAEHVYLQPEIGPRPRGDEASVADKTHILQRDPQTGETYITAWIRGPSEAPGTPPVHTQTRTPPEGMAQLYRLDDLEALNQASQEGTLTPGLFVHIVRSPGPGLENGQQVITGGTVPRSGRVSDEGHIIWPSTGPGESVRLSLEQGRNQQQQLHISNASGESTPRSLNIGENTHFIVLSDQRVSDFRAQVQDGGGLPFALYSGNGQWTLAAGQSPDSVTPQNSGENTPSATETQPTNEAIPAASQATPDPDLSVTNGEITLHQDGDIVHLSGLDTNLSSVIGQSNRRRGSSLYDRNADAGARPDTVTLPRDVLELALSPEAAARLPDGESIEVALVTNPEVPTQSSAPVAADSSPSARRRNMARLLAALGVGGSLYGVGSAHAWTGDVLNRAASPESPAMLFNGSGFIARGVLNALKAGFDGKLKANGESLANGELSAQLLNWEASRILASRRALNLNNEQVGQISGLIEGLWGRHQLLDSLPVTQASEQRGWTAEAKNTAIKQQVDDYYRQLASITGKTVEEVKGISPLDSQNPKGIAFNSSILATHLVNDIVSWQYLQHQAHNGELFSLAPLDLVGNLGLAGFLAANVALAGSAAVKVGTGLVRVNLNSLRLTEKLTTTSTFLGSYLYGIMTPPWAALTLHSAATAFSEGNWLTGSINMAAVPFQVGLSYYGIKGLRDDAISMMQTWKNGADLAERSWPMRSAFAATTIPMAALTGTAAGMQLAEGNLFAASVLGGGTALQAYFISLAARLNWHDPKTRHNPLLMPMSEQARQVDAQRLWQGVGWTLAAGMFLPGLLDLKAWWQNTDDKDENEDVSSMGGSVEDAGSDQDATTPQPVASLDYIAGHGHRINPNLENHQGYYSVEVQNGQSLGSIILNHGHRNVAEVVAMNMEHIADPTSLHAGDRIYLPRETA</sequence>
<comment type="caution">
    <text evidence="4">The sequence shown here is derived from an EMBL/GenBank/DDBJ whole genome shotgun (WGS) entry which is preliminary data.</text>
</comment>
<proteinExistence type="predicted"/>
<protein>
    <recommendedName>
        <fullName evidence="3">LysM domain-containing protein</fullName>
    </recommendedName>
</protein>
<feature type="region of interest" description="Disordered" evidence="2">
    <location>
        <begin position="468"/>
        <end position="538"/>
    </location>
</feature>
<evidence type="ECO:0000313" key="4">
    <source>
        <dbReference type="EMBL" id="ERL52254.1"/>
    </source>
</evidence>
<dbReference type="STRING" id="1178482.AR456_17190"/>
<dbReference type="Proteomes" id="UP000019113">
    <property type="component" value="Unassembled WGS sequence"/>
</dbReference>
<keyword evidence="1" id="KW-0175">Coiled coil</keyword>
<dbReference type="KEGG" id="hhu:AR456_17190"/>
<feature type="compositionally biased region" description="Polar residues" evidence="2">
    <location>
        <begin position="296"/>
        <end position="309"/>
    </location>
</feature>
<dbReference type="Gene3D" id="3.90.930.1">
    <property type="match status" value="1"/>
</dbReference>
<dbReference type="InterPro" id="IPR031962">
    <property type="entry name" value="DUF4781"/>
</dbReference>
<evidence type="ECO:0000256" key="2">
    <source>
        <dbReference type="SAM" id="MobiDB-lite"/>
    </source>
</evidence>
<feature type="region of interest" description="Disordered" evidence="2">
    <location>
        <begin position="2362"/>
        <end position="2387"/>
    </location>
</feature>
<dbReference type="Pfam" id="PF16013">
    <property type="entry name" value="DUF4781"/>
    <property type="match status" value="1"/>
</dbReference>
<feature type="domain" description="LysM" evidence="3">
    <location>
        <begin position="2414"/>
        <end position="2461"/>
    </location>
</feature>